<dbReference type="CDD" id="cd17039">
    <property type="entry name" value="Ubl_ubiquitin_like"/>
    <property type="match status" value="1"/>
</dbReference>
<sequence length="517" mass="60559">METCRSGYCSDIYKTKQSNGIVRCKGCNEILFGSVLMSGTPNRCGKCHQYPYNPCPNDDELRVEILAFRTQEGLRRLYQPKICCFNVKFSEEVSVSSLQQEIEEYTDIPCSNQLLFEPYTEEPELLRLLYDADLMKPILESNYIIEQRYVFIPEEDNLQKKTIKVLQLHLAVLDNDQLEAPVRKISEIHLSIWKRLTVKAFGSHKVLHVFVYQNFNKARLNHLIHEKWKIPISNQILITMGKEVKPSDVFSDNVVIYLAVTDRFEDNLFTLGIKNFEVFTLKFLTREEDLRTHQFKFVNDVKRYILKKYKIRLEDQSLVFRNQQLKGDQPLFDLHIEENSMKPVVLNVIVVEDSFILTVFQNMIAYEDTFTVLVKNSYTISTIKRCIEARTGVPFKYRQLYIGTTVLDDDEKTLQDYMFTPGWPDLVLKQKLMIRLHFVDTGEKVEYSEIIDKNCRKTVKDLTKEILQLYGLKKCQLLEIRDENEVKIDLKTRDLLVTVNELSLLINKDAASTCRLM</sequence>
<dbReference type="OrthoDB" id="428577at2759"/>
<reference evidence="2" key="1">
    <citation type="submission" date="2021-01" db="UniProtKB">
        <authorList>
            <consortium name="EnsemblMetazoa"/>
        </authorList>
    </citation>
    <scope>IDENTIFICATION</scope>
</reference>
<feature type="domain" description="Ubiquitin-like" evidence="1">
    <location>
        <begin position="357"/>
        <end position="422"/>
    </location>
</feature>
<evidence type="ECO:0000259" key="1">
    <source>
        <dbReference type="PROSITE" id="PS50053"/>
    </source>
</evidence>
<dbReference type="AlphaFoldDB" id="A0A7M5XBN4"/>
<dbReference type="EnsemblMetazoa" id="CLYHEMT020672.1">
    <property type="protein sequence ID" value="CLYHEMP020672.1"/>
    <property type="gene ID" value="CLYHEMG020672"/>
</dbReference>
<evidence type="ECO:0000313" key="3">
    <source>
        <dbReference type="Proteomes" id="UP000594262"/>
    </source>
</evidence>
<dbReference type="PROSITE" id="PS50053">
    <property type="entry name" value="UBIQUITIN_2"/>
    <property type="match status" value="1"/>
</dbReference>
<organism evidence="2 3">
    <name type="scientific">Clytia hemisphaerica</name>
    <dbReference type="NCBI Taxonomy" id="252671"/>
    <lineage>
        <taxon>Eukaryota</taxon>
        <taxon>Metazoa</taxon>
        <taxon>Cnidaria</taxon>
        <taxon>Hydrozoa</taxon>
        <taxon>Hydroidolina</taxon>
        <taxon>Leptothecata</taxon>
        <taxon>Obeliida</taxon>
        <taxon>Clytiidae</taxon>
        <taxon>Clytia</taxon>
    </lineage>
</organism>
<dbReference type="Pfam" id="PF00240">
    <property type="entry name" value="ubiquitin"/>
    <property type="match status" value="1"/>
</dbReference>
<dbReference type="SUPFAM" id="SSF54236">
    <property type="entry name" value="Ubiquitin-like"/>
    <property type="match status" value="2"/>
</dbReference>
<dbReference type="Proteomes" id="UP000594262">
    <property type="component" value="Unplaced"/>
</dbReference>
<dbReference type="InterPro" id="IPR000626">
    <property type="entry name" value="Ubiquitin-like_dom"/>
</dbReference>
<evidence type="ECO:0000313" key="2">
    <source>
        <dbReference type="EnsemblMetazoa" id="CLYHEMP020672.1"/>
    </source>
</evidence>
<keyword evidence="3" id="KW-1185">Reference proteome</keyword>
<proteinExistence type="predicted"/>
<protein>
    <recommendedName>
        <fullName evidence="1">Ubiquitin-like domain-containing protein</fullName>
    </recommendedName>
</protein>
<accession>A0A7M5XBN4</accession>
<dbReference type="InterPro" id="IPR029071">
    <property type="entry name" value="Ubiquitin-like_domsf"/>
</dbReference>
<dbReference type="Gene3D" id="3.10.20.90">
    <property type="entry name" value="Phosphatidylinositol 3-kinase Catalytic Subunit, Chain A, domain 1"/>
    <property type="match status" value="2"/>
</dbReference>
<name>A0A7M5XBN4_9CNID</name>